<name>A0A409YN25_9AGAR</name>
<evidence type="ECO:0000313" key="1">
    <source>
        <dbReference type="EMBL" id="PPR04483.1"/>
    </source>
</evidence>
<accession>A0A409YN25</accession>
<organism evidence="1 2">
    <name type="scientific">Gymnopilus dilepis</name>
    <dbReference type="NCBI Taxonomy" id="231916"/>
    <lineage>
        <taxon>Eukaryota</taxon>
        <taxon>Fungi</taxon>
        <taxon>Dikarya</taxon>
        <taxon>Basidiomycota</taxon>
        <taxon>Agaricomycotina</taxon>
        <taxon>Agaricomycetes</taxon>
        <taxon>Agaricomycetidae</taxon>
        <taxon>Agaricales</taxon>
        <taxon>Agaricineae</taxon>
        <taxon>Hymenogastraceae</taxon>
        <taxon>Gymnopilus</taxon>
    </lineage>
</organism>
<dbReference type="EMBL" id="NHYE01000620">
    <property type="protein sequence ID" value="PPR04483.1"/>
    <property type="molecule type" value="Genomic_DNA"/>
</dbReference>
<dbReference type="Proteomes" id="UP000284706">
    <property type="component" value="Unassembled WGS sequence"/>
</dbReference>
<dbReference type="InParanoid" id="A0A409YN25"/>
<sequence>MSGMVASNRESATSGSKLTTLPHYSTFLPYHSNAAKAAPLLERASGMNITLINPCPLDSSSIERPLPRLSDFLGAWAGCLNGHSSKSGSMTAKAQSLNVGRDPSLGWADLLSAYHCCRKGGCY</sequence>
<comment type="caution">
    <text evidence="1">The sequence shown here is derived from an EMBL/GenBank/DDBJ whole genome shotgun (WGS) entry which is preliminary data.</text>
</comment>
<keyword evidence="2" id="KW-1185">Reference proteome</keyword>
<reference evidence="1 2" key="1">
    <citation type="journal article" date="2018" name="Evol. Lett.">
        <title>Horizontal gene cluster transfer increased hallucinogenic mushroom diversity.</title>
        <authorList>
            <person name="Reynolds H.T."/>
            <person name="Vijayakumar V."/>
            <person name="Gluck-Thaler E."/>
            <person name="Korotkin H.B."/>
            <person name="Matheny P.B."/>
            <person name="Slot J.C."/>
        </authorList>
    </citation>
    <scope>NUCLEOTIDE SEQUENCE [LARGE SCALE GENOMIC DNA]</scope>
    <source>
        <strain evidence="1 2">SRW20</strain>
    </source>
</reference>
<protein>
    <submittedName>
        <fullName evidence="1">Uncharacterized protein</fullName>
    </submittedName>
</protein>
<proteinExistence type="predicted"/>
<dbReference type="AlphaFoldDB" id="A0A409YN25"/>
<gene>
    <name evidence="1" type="ORF">CVT26_002254</name>
</gene>
<evidence type="ECO:0000313" key="2">
    <source>
        <dbReference type="Proteomes" id="UP000284706"/>
    </source>
</evidence>